<dbReference type="InterPro" id="IPR017583">
    <property type="entry name" value="Tagatose/fructose_Pkinase"/>
</dbReference>
<dbReference type="Gene3D" id="3.40.1190.20">
    <property type="match status" value="1"/>
</dbReference>
<gene>
    <name evidence="9" type="ORF">Leucomu_05020</name>
</gene>
<accession>A0ABX5QEI3</accession>
<evidence type="ECO:0000256" key="3">
    <source>
        <dbReference type="ARBA" id="ARBA00022741"/>
    </source>
</evidence>
<evidence type="ECO:0000259" key="8">
    <source>
        <dbReference type="Pfam" id="PF00294"/>
    </source>
</evidence>
<proteinExistence type="inferred from homology"/>
<name>A0ABX5QEI3_9MICO</name>
<evidence type="ECO:0000256" key="4">
    <source>
        <dbReference type="ARBA" id="ARBA00022777"/>
    </source>
</evidence>
<dbReference type="InterPro" id="IPR011611">
    <property type="entry name" value="PfkB_dom"/>
</dbReference>
<keyword evidence="5" id="KW-0067">ATP-binding</keyword>
<organism evidence="9 10">
    <name type="scientific">Leucobacter muris</name>
    <dbReference type="NCBI Taxonomy" id="1935379"/>
    <lineage>
        <taxon>Bacteria</taxon>
        <taxon>Bacillati</taxon>
        <taxon>Actinomycetota</taxon>
        <taxon>Actinomycetes</taxon>
        <taxon>Micrococcales</taxon>
        <taxon>Microbacteriaceae</taxon>
        <taxon>Leucobacter</taxon>
    </lineage>
</organism>
<evidence type="ECO:0000256" key="2">
    <source>
        <dbReference type="ARBA" id="ARBA00022679"/>
    </source>
</evidence>
<dbReference type="Proteomes" id="UP000285768">
    <property type="component" value="Chromosome"/>
</dbReference>
<keyword evidence="10" id="KW-1185">Reference proteome</keyword>
<dbReference type="Pfam" id="PF00294">
    <property type="entry name" value="PfkB"/>
    <property type="match status" value="1"/>
</dbReference>
<sequence length="347" mass="35817">MREVTIFAPSPTVTVTIEEHGDEPEIHLHAGGQGVWQARMLRRLGVRVRMCCTLTGELGPVLRHLLEDEGFSVSSIDRPGKASAYVHDRRGGERRVIAETEGEPLARHDLDELYGATLREGLGAGLAILSGPAGEAAVPVDTYRRLASDLRAGGARVIVDLAGARLDAALAGGVDVLKVSHEELLDDGRVDDASAESIQSAMLELRERGAAVVVVTRSSDPLLLLDDDGFVEVESPRMEAAETRGAGDSLTAGIAAGIADGETAREAVVTGAAAGALNVTRHGLGTGDAATIARLREAVIVRALDVAQERGGGPAQRGSVSPDELAALAGPGEAGESGTGDGREGSA</sequence>
<keyword evidence="2 6" id="KW-0808">Transferase</keyword>
<evidence type="ECO:0000313" key="10">
    <source>
        <dbReference type="Proteomes" id="UP000285768"/>
    </source>
</evidence>
<dbReference type="PANTHER" id="PTHR46566:SF2">
    <property type="entry name" value="ATP-DEPENDENT 6-PHOSPHOFRUCTOKINASE ISOZYME 2"/>
    <property type="match status" value="1"/>
</dbReference>
<protein>
    <submittedName>
        <fullName evidence="9">Phosphofructokinase</fullName>
    </submittedName>
</protein>
<dbReference type="InterPro" id="IPR029056">
    <property type="entry name" value="Ribokinase-like"/>
</dbReference>
<evidence type="ECO:0000313" key="9">
    <source>
        <dbReference type="EMBL" id="QAB17364.1"/>
    </source>
</evidence>
<keyword evidence="4" id="KW-0418">Kinase</keyword>
<evidence type="ECO:0000256" key="7">
    <source>
        <dbReference type="SAM" id="MobiDB-lite"/>
    </source>
</evidence>
<keyword evidence="3" id="KW-0547">Nucleotide-binding</keyword>
<evidence type="ECO:0000256" key="1">
    <source>
        <dbReference type="ARBA" id="ARBA00010688"/>
    </source>
</evidence>
<comment type="similarity">
    <text evidence="1">Belongs to the carbohydrate kinase PfkB family.</text>
</comment>
<feature type="region of interest" description="Disordered" evidence="7">
    <location>
        <begin position="308"/>
        <end position="347"/>
    </location>
</feature>
<dbReference type="EMBL" id="CP035037">
    <property type="protein sequence ID" value="QAB17364.1"/>
    <property type="molecule type" value="Genomic_DNA"/>
</dbReference>
<dbReference type="SUPFAM" id="SSF53613">
    <property type="entry name" value="Ribokinase-like"/>
    <property type="match status" value="1"/>
</dbReference>
<feature type="domain" description="Carbohydrate kinase PfkB" evidence="8">
    <location>
        <begin position="20"/>
        <end position="286"/>
    </location>
</feature>
<dbReference type="PIRSF" id="PIRSF000535">
    <property type="entry name" value="1PFK/6PFK/LacC"/>
    <property type="match status" value="1"/>
</dbReference>
<evidence type="ECO:0000256" key="6">
    <source>
        <dbReference type="PIRNR" id="PIRNR000535"/>
    </source>
</evidence>
<dbReference type="RefSeq" id="WP_128386527.1">
    <property type="nucleotide sequence ID" value="NZ_CP035037.1"/>
</dbReference>
<dbReference type="PANTHER" id="PTHR46566">
    <property type="entry name" value="1-PHOSPHOFRUCTOKINASE-RELATED"/>
    <property type="match status" value="1"/>
</dbReference>
<reference evidence="9 10" key="1">
    <citation type="submission" date="2019-01" db="EMBL/GenBank/DDBJ databases">
        <title>Leucobacter muris sp. nov. isolated from the nose of a laboratory mouse.</title>
        <authorList>
            <person name="Benga L."/>
            <person name="Sproeer C."/>
            <person name="Schumann P."/>
            <person name="Verbarg S."/>
            <person name="Bunk B."/>
            <person name="Engelhardt E."/>
            <person name="Benten P.M."/>
            <person name="Sager M."/>
        </authorList>
    </citation>
    <scope>NUCLEOTIDE SEQUENCE [LARGE SCALE GENOMIC DNA]</scope>
    <source>
        <strain evidence="9 10">DSM 101948</strain>
    </source>
</reference>
<evidence type="ECO:0000256" key="5">
    <source>
        <dbReference type="ARBA" id="ARBA00022840"/>
    </source>
</evidence>